<organism evidence="1 2">
    <name type="scientific">Galdieria yellowstonensis</name>
    <dbReference type="NCBI Taxonomy" id="3028027"/>
    <lineage>
        <taxon>Eukaryota</taxon>
        <taxon>Rhodophyta</taxon>
        <taxon>Bangiophyceae</taxon>
        <taxon>Galdieriales</taxon>
        <taxon>Galdieriaceae</taxon>
        <taxon>Galdieria</taxon>
    </lineage>
</organism>
<accession>A0AAV9I8W7</accession>
<name>A0AAV9I8W7_9RHOD</name>
<gene>
    <name evidence="1" type="ORF">GAYE_SCF00G1782</name>
</gene>
<evidence type="ECO:0000313" key="1">
    <source>
        <dbReference type="EMBL" id="KAK4523885.1"/>
    </source>
</evidence>
<comment type="caution">
    <text evidence="1">The sequence shown here is derived from an EMBL/GenBank/DDBJ whole genome shotgun (WGS) entry which is preliminary data.</text>
</comment>
<evidence type="ECO:0000313" key="2">
    <source>
        <dbReference type="Proteomes" id="UP001300502"/>
    </source>
</evidence>
<protein>
    <submittedName>
        <fullName evidence="1">Uncharacterized protein</fullName>
    </submittedName>
</protein>
<reference evidence="1 2" key="1">
    <citation type="submission" date="2022-07" db="EMBL/GenBank/DDBJ databases">
        <title>Genome-wide signatures of adaptation to extreme environments.</title>
        <authorList>
            <person name="Cho C.H."/>
            <person name="Yoon H.S."/>
        </authorList>
    </citation>
    <scope>NUCLEOTIDE SEQUENCE [LARGE SCALE GENOMIC DNA]</scope>
    <source>
        <strain evidence="1 2">108.79 E11</strain>
    </source>
</reference>
<dbReference type="AlphaFoldDB" id="A0AAV9I8W7"/>
<dbReference type="EMBL" id="JANCYU010000020">
    <property type="protein sequence ID" value="KAK4523885.1"/>
    <property type="molecule type" value="Genomic_DNA"/>
</dbReference>
<dbReference type="Proteomes" id="UP001300502">
    <property type="component" value="Unassembled WGS sequence"/>
</dbReference>
<sequence length="437" mass="50633">MSLFSLSALLENDTAREWLLCRTEDSIQPSTIESAYALKAEVQVDQHLSSLELLVKPVGVVNRVLIGYVLGDPYYFALPRFWGPMVHPACRRFIFDLDTGQFLEFHWYVHNNTVLVNWMKFPTSDHRIRYFILFEAPELGKLPYKLLHSVEIISERTYDEDCFRSVGSFQLPSYVEEELSSVPSFQRTLQSILGIFGGTCRWTSYDPETLEGLVDCILPYIVTVTSIKFADSLRKRELQRFCHCFRDVKWIHHPGLLFPSNDSLQEKNTVYCDNNDRYSKKECLVCQSRQQSRKALGWTYSWNFVSEEYLFSQEMYSRDGSEEAQDKKFISVNTSSDEPLGINSYSSVSSFPVSKLNTSDDFFDDKFTESIYSDDPFFFLERSCIEHSETVGDVFSSDSQDLYSRDTIENDDNLITNFDMEYTSLLPNEIIETKGTL</sequence>
<proteinExistence type="predicted"/>
<keyword evidence="2" id="KW-1185">Reference proteome</keyword>